<dbReference type="PANTHER" id="PTHR38440:SF1">
    <property type="entry name" value="UPF0398 PROTEIN SPR0331"/>
    <property type="match status" value="1"/>
</dbReference>
<keyword evidence="2" id="KW-1185">Reference proteome</keyword>
<protein>
    <submittedName>
        <fullName evidence="1">DUF1273 domain-containing protein</fullName>
    </submittedName>
</protein>
<dbReference type="EMBL" id="VUMI01000017">
    <property type="protein sequence ID" value="MSS89013.1"/>
    <property type="molecule type" value="Genomic_DNA"/>
</dbReference>
<accession>A0A6N7WEA4</accession>
<evidence type="ECO:0000313" key="2">
    <source>
        <dbReference type="Proteomes" id="UP000436047"/>
    </source>
</evidence>
<dbReference type="Pfam" id="PF06908">
    <property type="entry name" value="YpsA"/>
    <property type="match status" value="1"/>
</dbReference>
<dbReference type="AlphaFoldDB" id="A0A6N7WEA4"/>
<dbReference type="PANTHER" id="PTHR38440">
    <property type="entry name" value="UPF0398 PROTEIN YPSA"/>
    <property type="match status" value="1"/>
</dbReference>
<proteinExistence type="predicted"/>
<name>A0A6N7WEA4_9FIRM</name>
<sequence>MRESQSGVKFLEKTYACAITGHRPSRFKFKYAEDYSLCKKIKKAMREVFQKLHDEESVRRFYVGGALGVDMWAAEEILRLKEQPGYGDIELIVALPFVGHDTKWDQRSKRRMEFILQHCSRKEVIGNEDCRESYIKRNCYMVDQASYLVAVYDDERNLRSGTMQCVRYARKKQVPVILIHPDTANITYPI</sequence>
<gene>
    <name evidence="1" type="ORF">FYJ45_12105</name>
</gene>
<evidence type="ECO:0000313" key="1">
    <source>
        <dbReference type="EMBL" id="MSS89013.1"/>
    </source>
</evidence>
<dbReference type="Proteomes" id="UP000436047">
    <property type="component" value="Unassembled WGS sequence"/>
</dbReference>
<dbReference type="Gene3D" id="3.40.50.450">
    <property type="match status" value="1"/>
</dbReference>
<dbReference type="SUPFAM" id="SSF102405">
    <property type="entry name" value="MCP/YpsA-like"/>
    <property type="match status" value="1"/>
</dbReference>
<dbReference type="InterPro" id="IPR010697">
    <property type="entry name" value="YspA"/>
</dbReference>
<organism evidence="1 2">
    <name type="scientific">Eisenbergiella porci</name>
    <dbReference type="NCBI Taxonomy" id="2652274"/>
    <lineage>
        <taxon>Bacteria</taxon>
        <taxon>Bacillati</taxon>
        <taxon>Bacillota</taxon>
        <taxon>Clostridia</taxon>
        <taxon>Lachnospirales</taxon>
        <taxon>Lachnospiraceae</taxon>
        <taxon>Eisenbergiella</taxon>
    </lineage>
</organism>
<reference evidence="1 2" key="1">
    <citation type="submission" date="2019-08" db="EMBL/GenBank/DDBJ databases">
        <title>In-depth cultivation of the pig gut microbiome towards novel bacterial diversity and tailored functional studies.</title>
        <authorList>
            <person name="Wylensek D."/>
            <person name="Hitch T.C.A."/>
            <person name="Clavel T."/>
        </authorList>
    </citation>
    <scope>NUCLEOTIDE SEQUENCE [LARGE SCALE GENOMIC DNA]</scope>
    <source>
        <strain evidence="1 2">WCA-389-WT-23B</strain>
    </source>
</reference>
<comment type="caution">
    <text evidence="1">The sequence shown here is derived from an EMBL/GenBank/DDBJ whole genome shotgun (WGS) entry which is preliminary data.</text>
</comment>